<dbReference type="InterPro" id="IPR012337">
    <property type="entry name" value="RNaseH-like_sf"/>
</dbReference>
<dbReference type="PANTHER" id="PTHR35528:SF3">
    <property type="entry name" value="BLL1675 PROTEIN"/>
    <property type="match status" value="1"/>
</dbReference>
<evidence type="ECO:0000256" key="1">
    <source>
        <dbReference type="ARBA" id="ARBA00022578"/>
    </source>
</evidence>
<dbReference type="GO" id="GO:0006310">
    <property type="term" value="P:DNA recombination"/>
    <property type="evidence" value="ECO:0007669"/>
    <property type="project" value="UniProtKB-KW"/>
</dbReference>
<dbReference type="GO" id="GO:0003677">
    <property type="term" value="F:DNA binding"/>
    <property type="evidence" value="ECO:0007669"/>
    <property type="project" value="UniProtKB-KW"/>
</dbReference>
<accession>A0A6J4N7Q0</accession>
<keyword evidence="2" id="KW-0238">DNA-binding</keyword>
<keyword evidence="3" id="KW-0233">DNA recombination</keyword>
<keyword evidence="1" id="KW-0815">Transposition</keyword>
<dbReference type="SUPFAM" id="SSF53098">
    <property type="entry name" value="Ribonuclease H-like"/>
    <property type="match status" value="1"/>
</dbReference>
<organism evidence="5">
    <name type="scientific">uncultured Nocardioidaceae bacterium</name>
    <dbReference type="NCBI Taxonomy" id="253824"/>
    <lineage>
        <taxon>Bacteria</taxon>
        <taxon>Bacillati</taxon>
        <taxon>Actinomycetota</taxon>
        <taxon>Actinomycetes</taxon>
        <taxon>Propionibacteriales</taxon>
        <taxon>Nocardioidaceae</taxon>
        <taxon>environmental samples</taxon>
    </lineage>
</organism>
<dbReference type="InterPro" id="IPR047930">
    <property type="entry name" value="Transpos_IS6"/>
</dbReference>
<name>A0A6J4N7Q0_9ACTN</name>
<proteinExistence type="predicted"/>
<dbReference type="InterPro" id="IPR032874">
    <property type="entry name" value="DDE_dom"/>
</dbReference>
<dbReference type="Pfam" id="PF13610">
    <property type="entry name" value="DDE_Tnp_IS240"/>
    <property type="match status" value="1"/>
</dbReference>
<reference evidence="5" key="1">
    <citation type="submission" date="2020-02" db="EMBL/GenBank/DDBJ databases">
        <authorList>
            <person name="Meier V. D."/>
        </authorList>
    </citation>
    <scope>NUCLEOTIDE SEQUENCE</scope>
    <source>
        <strain evidence="5">AVDCRST_MAG21</strain>
    </source>
</reference>
<sequence>MDCVCCGSAAVTERPERTAQGYRRFRCRDCGRQFNERSGGLLNRTQYPSDVIALVVLWRLRYRLTLRDLCEMFLLRGIVFSHEAVREWEAKLAPVLADELRRRRRGEGGAGRRSWFVDETYLKVRGRWCYLYRAIDRNGDLVDTMLSEHRDMAAAQAFFRSARSATGMTPDRVTTDGHGSYPRAIRTTLGRRVAHRTSRYKNNGLEQDHRGVKGRIRCMRGFKSFASAERFCRGYDELRNFLRSRTRHNQHVPADRRRLLHLRRATAALAILEAA</sequence>
<dbReference type="NCBIfam" id="NF033587">
    <property type="entry name" value="transpos_IS6"/>
    <property type="match status" value="1"/>
</dbReference>
<protein>
    <submittedName>
        <fullName evidence="5">Integrase, catalytic region</fullName>
    </submittedName>
</protein>
<evidence type="ECO:0000313" key="5">
    <source>
        <dbReference type="EMBL" id="CAA9380044.1"/>
    </source>
</evidence>
<dbReference type="AlphaFoldDB" id="A0A6J4N7Q0"/>
<evidence type="ECO:0000259" key="4">
    <source>
        <dbReference type="Pfam" id="PF13610"/>
    </source>
</evidence>
<dbReference type="PANTHER" id="PTHR35528">
    <property type="entry name" value="BLL1675 PROTEIN"/>
    <property type="match status" value="1"/>
</dbReference>
<feature type="domain" description="DDE" evidence="4">
    <location>
        <begin position="114"/>
        <end position="243"/>
    </location>
</feature>
<dbReference type="InterPro" id="IPR052183">
    <property type="entry name" value="IS_Transposase"/>
</dbReference>
<evidence type="ECO:0000256" key="3">
    <source>
        <dbReference type="ARBA" id="ARBA00023172"/>
    </source>
</evidence>
<dbReference type="EMBL" id="CADCUL010000140">
    <property type="protein sequence ID" value="CAA9380044.1"/>
    <property type="molecule type" value="Genomic_DNA"/>
</dbReference>
<dbReference type="GO" id="GO:0032196">
    <property type="term" value="P:transposition"/>
    <property type="evidence" value="ECO:0007669"/>
    <property type="project" value="UniProtKB-KW"/>
</dbReference>
<evidence type="ECO:0000256" key="2">
    <source>
        <dbReference type="ARBA" id="ARBA00023125"/>
    </source>
</evidence>
<gene>
    <name evidence="5" type="ORF">AVDCRST_MAG21-1359</name>
</gene>